<protein>
    <submittedName>
        <fullName evidence="2">IPT/TIG domain-containing protein</fullName>
    </submittedName>
</protein>
<dbReference type="SUPFAM" id="SSF81296">
    <property type="entry name" value="E set domains"/>
    <property type="match status" value="1"/>
</dbReference>
<dbReference type="InterPro" id="IPR014756">
    <property type="entry name" value="Ig_E-set"/>
</dbReference>
<evidence type="ECO:0000259" key="1">
    <source>
        <dbReference type="Pfam" id="PF01833"/>
    </source>
</evidence>
<sequence length="886" mass="97095">MKWTLFLAVSLVLFSSIVFSETAININEGWNLVPAGNDITLEQQCPYITEQYSLSPAHNGAYLKKARDASGKWVQEGPPRTSYIRAGLALSYVSAMADYAKYSQEGYVVPDSVGAGKWVKAGRQCSFTVASIRPGRPDTMLFKGWNFVAIDDYKNGKNLREAFGQCTNFIARAYTYDGTNQEWVNEMDYPSDSLDDKIKSKTAEAGKVYLLQVANECRLASGATAPPPGIPATEYVKGDLLGKQKVRANDSLGTKFNKTDFADLTKVVAVDIDNGVKRIALERKSEGGGIGTSGISNISEGAEFVIPKTGSGKYILKVASITKIGSTDQYEAEIELYSANEVRPQGTTPGTNNLVRKTTAPTPIIKTIPEQIIDLESTEQIVTLFSLPEYINNEKQEKLSFTVGQSDDMFLRCYLENSLVKCRRMQMTAIGTFPILVNAIGEDNKLMGQRTFNVTIRARGTNRAPTIKAIPDQQIPLSSLDGTVVLDLTPYIEDPDDAKDKLFFEHSQIDEEVVMCEAAQYDYKLKCYKPKKLGEGGIRLSVRDPTGNYAKDAAGYKMIAVIKVKVVEGTQPNQPAQGENFAPTILPIPDIELKVGTEGKIHLDFWNYVYDYRPVSDEKGTLIYSLSGDTAIIPCYLVDSSGQLSTTAGRYLKCGTAASTGPSNLNLTVIDRGGMGATRNFKVNVVYIPQAPEITSVTPSTGKPLESIMITGKNFAQFNNKVIIGGVEITGVQSFSNGTLLNIQLPNTVGEFDLKVSNGNAESRLVKVKIEAQQTAATTTPKTRFYKGETIEGIAGDGKYNGQSLSGTVTDIYIDPQTYYHAYVRLFDGGLNFIDYRGVVETTDFRNTFTYKDLDEPFEAVLKSNIKVSKIGTDESGKLYMDITRG</sequence>
<dbReference type="InterPro" id="IPR013783">
    <property type="entry name" value="Ig-like_fold"/>
</dbReference>
<feature type="domain" description="IPT/TIG" evidence="1">
    <location>
        <begin position="692"/>
        <end position="760"/>
    </location>
</feature>
<reference evidence="2" key="1">
    <citation type="submission" date="2020-07" db="EMBL/GenBank/DDBJ databases">
        <title>Huge and variable diversity of episymbiotic CPR bacteria and DPANN archaea in groundwater ecosystems.</title>
        <authorList>
            <person name="He C.Y."/>
            <person name="Keren R."/>
            <person name="Whittaker M."/>
            <person name="Farag I.F."/>
            <person name="Doudna J."/>
            <person name="Cate J.H.D."/>
            <person name="Banfield J.F."/>
        </authorList>
    </citation>
    <scope>NUCLEOTIDE SEQUENCE</scope>
    <source>
        <strain evidence="2">NC_groundwater_1296_Ag_S-0.2um_52_80</strain>
    </source>
</reference>
<dbReference type="InterPro" id="IPR002909">
    <property type="entry name" value="IPT_dom"/>
</dbReference>
<dbReference type="Proteomes" id="UP000732298">
    <property type="component" value="Unassembled WGS sequence"/>
</dbReference>
<accession>A0A8T3YMJ4</accession>
<gene>
    <name evidence="2" type="ORF">HY544_01265</name>
</gene>
<dbReference type="Gene3D" id="2.60.40.10">
    <property type="entry name" value="Immunoglobulins"/>
    <property type="match status" value="1"/>
</dbReference>
<dbReference type="EMBL" id="JACQPB010000019">
    <property type="protein sequence ID" value="MBI4210121.1"/>
    <property type="molecule type" value="Genomic_DNA"/>
</dbReference>
<proteinExistence type="predicted"/>
<organism evidence="2 3">
    <name type="scientific">Candidatus Iainarchaeum sp</name>
    <dbReference type="NCBI Taxonomy" id="3101447"/>
    <lineage>
        <taxon>Archaea</taxon>
        <taxon>Candidatus Iainarchaeota</taxon>
        <taxon>Candidatus Iainarchaeia</taxon>
        <taxon>Candidatus Iainarchaeales</taxon>
        <taxon>Candidatus Iainarchaeaceae</taxon>
        <taxon>Candidatus Iainarchaeum</taxon>
    </lineage>
</organism>
<dbReference type="AlphaFoldDB" id="A0A8T3YMJ4"/>
<evidence type="ECO:0000313" key="2">
    <source>
        <dbReference type="EMBL" id="MBI4210121.1"/>
    </source>
</evidence>
<dbReference type="Pfam" id="PF01833">
    <property type="entry name" value="TIG"/>
    <property type="match status" value="1"/>
</dbReference>
<evidence type="ECO:0000313" key="3">
    <source>
        <dbReference type="Proteomes" id="UP000732298"/>
    </source>
</evidence>
<name>A0A8T3YMJ4_9ARCH</name>
<comment type="caution">
    <text evidence="2">The sequence shown here is derived from an EMBL/GenBank/DDBJ whole genome shotgun (WGS) entry which is preliminary data.</text>
</comment>